<evidence type="ECO:0000256" key="8">
    <source>
        <dbReference type="ARBA" id="ARBA00023303"/>
    </source>
</evidence>
<evidence type="ECO:0000256" key="4">
    <source>
        <dbReference type="ARBA" id="ARBA00022692"/>
    </source>
</evidence>
<organism evidence="11 12">
    <name type="scientific">Clavelina lepadiformis</name>
    <name type="common">Light-bulb sea squirt</name>
    <name type="synonym">Ascidia lepadiformis</name>
    <dbReference type="NCBI Taxonomy" id="159417"/>
    <lineage>
        <taxon>Eukaryota</taxon>
        <taxon>Metazoa</taxon>
        <taxon>Chordata</taxon>
        <taxon>Tunicata</taxon>
        <taxon>Ascidiacea</taxon>
        <taxon>Aplousobranchia</taxon>
        <taxon>Clavelinidae</taxon>
        <taxon>Clavelina</taxon>
    </lineage>
</organism>
<keyword evidence="7 10" id="KW-0472">Membrane</keyword>
<dbReference type="PANTHER" id="PTHR32261:SF1">
    <property type="entry name" value="CALCIUM HOMEOSTASIS MODULATOR PROTEIN"/>
    <property type="match status" value="1"/>
</dbReference>
<keyword evidence="8" id="KW-0407">Ion channel</keyword>
<evidence type="ECO:0000256" key="5">
    <source>
        <dbReference type="ARBA" id="ARBA00022989"/>
    </source>
</evidence>
<gene>
    <name evidence="11" type="ORF">CVLEPA_LOCUS8584</name>
</gene>
<keyword evidence="5 10" id="KW-1133">Transmembrane helix</keyword>
<dbReference type="Pfam" id="PF14798">
    <property type="entry name" value="Ca_hom_mod"/>
    <property type="match status" value="1"/>
</dbReference>
<evidence type="ECO:0000313" key="12">
    <source>
        <dbReference type="Proteomes" id="UP001642483"/>
    </source>
</evidence>
<evidence type="ECO:0000256" key="3">
    <source>
        <dbReference type="ARBA" id="ARBA00022448"/>
    </source>
</evidence>
<evidence type="ECO:0000256" key="6">
    <source>
        <dbReference type="ARBA" id="ARBA00023065"/>
    </source>
</evidence>
<name>A0ABP0FJT6_CLALP</name>
<dbReference type="Proteomes" id="UP001642483">
    <property type="component" value="Unassembled WGS sequence"/>
</dbReference>
<proteinExistence type="inferred from homology"/>
<keyword evidence="6" id="KW-0406">Ion transport</keyword>
<feature type="transmembrane region" description="Helical" evidence="10">
    <location>
        <begin position="191"/>
        <end position="211"/>
    </location>
</feature>
<evidence type="ECO:0000256" key="1">
    <source>
        <dbReference type="ARBA" id="ARBA00004141"/>
    </source>
</evidence>
<keyword evidence="4 10" id="KW-0812">Transmembrane</keyword>
<accession>A0ABP0FJT6</accession>
<comment type="subcellular location">
    <subcellularLocation>
        <location evidence="1">Membrane</location>
        <topology evidence="1">Multi-pass membrane protein</topology>
    </subcellularLocation>
</comment>
<feature type="compositionally biased region" description="Basic and acidic residues" evidence="9">
    <location>
        <begin position="301"/>
        <end position="312"/>
    </location>
</feature>
<evidence type="ECO:0000313" key="11">
    <source>
        <dbReference type="EMBL" id="CAK8678682.1"/>
    </source>
</evidence>
<feature type="transmembrane region" description="Helical" evidence="10">
    <location>
        <begin position="68"/>
        <end position="88"/>
    </location>
</feature>
<comment type="caution">
    <text evidence="11">The sequence shown here is derived from an EMBL/GenBank/DDBJ whole genome shotgun (WGS) entry which is preliminary data.</text>
</comment>
<feature type="region of interest" description="Disordered" evidence="9">
    <location>
        <begin position="301"/>
        <end position="322"/>
    </location>
</feature>
<comment type="similarity">
    <text evidence="2">Belongs to the CALHM family.</text>
</comment>
<evidence type="ECO:0000256" key="10">
    <source>
        <dbReference type="SAM" id="Phobius"/>
    </source>
</evidence>
<evidence type="ECO:0000256" key="9">
    <source>
        <dbReference type="SAM" id="MobiDB-lite"/>
    </source>
</evidence>
<protein>
    <submittedName>
        <fullName evidence="11">Uncharacterized protein</fullName>
    </submittedName>
</protein>
<sequence>MAKQLGTLAKTLKDYSGVIASTGIVAVTGAIEQLVTLASYRCPCVSLTELGPNCTDVLLTESGRCSHLLNIGYGLSFIIAPAIGLFLFGMVSNPKMWKTCTGFINKIKRFKRDWVEILKTVSQIAAKATIAPITWVAIALLDGRFLACAITPLPYDIGRPTSQYDNCEKVAIASKVYNSDDYLDKRSFSQVVGWILVSVLAIVGMIAYTVVQCVSPLTYYHAKYYKLYRAHEENEFNDEMNKKAQKDSEANVLKFMEKRRSKEIWDRISSVYDFQRDEKSLALYSYLHDWVLEEKKKEKKKEETSLAAHSEENGANLASEIV</sequence>
<evidence type="ECO:0000256" key="7">
    <source>
        <dbReference type="ARBA" id="ARBA00023136"/>
    </source>
</evidence>
<dbReference type="PANTHER" id="PTHR32261">
    <property type="entry name" value="CALCIUM HOMEOSTASIS MODULATOR PROTEIN"/>
    <property type="match status" value="1"/>
</dbReference>
<keyword evidence="3" id="KW-0813">Transport</keyword>
<reference evidence="11 12" key="1">
    <citation type="submission" date="2024-02" db="EMBL/GenBank/DDBJ databases">
        <authorList>
            <person name="Daric V."/>
            <person name="Darras S."/>
        </authorList>
    </citation>
    <scope>NUCLEOTIDE SEQUENCE [LARGE SCALE GENOMIC DNA]</scope>
</reference>
<keyword evidence="12" id="KW-1185">Reference proteome</keyword>
<dbReference type="InterPro" id="IPR029569">
    <property type="entry name" value="CALHM"/>
</dbReference>
<evidence type="ECO:0000256" key="2">
    <source>
        <dbReference type="ARBA" id="ARBA00008497"/>
    </source>
</evidence>
<dbReference type="EMBL" id="CAWYQH010000057">
    <property type="protein sequence ID" value="CAK8678682.1"/>
    <property type="molecule type" value="Genomic_DNA"/>
</dbReference>